<comment type="similarity">
    <text evidence="1">Belongs to the tryptophan dimethylallyltransferase family.</text>
</comment>
<dbReference type="SFLD" id="SFLDS00036">
    <property type="entry name" value="Aromatic_Prenyltransferase"/>
    <property type="match status" value="1"/>
</dbReference>
<feature type="binding site" evidence="3">
    <location>
        <position position="381"/>
    </location>
    <ligand>
        <name>dimethylallyl diphosphate</name>
        <dbReference type="ChEBI" id="CHEBI:57623"/>
    </ligand>
</feature>
<reference evidence="5" key="1">
    <citation type="submission" date="2019-06" db="EMBL/GenBank/DDBJ databases">
        <title>Draft genome sequence of the griseofulvin-producing fungus Xylaria cubensis strain G536.</title>
        <authorList>
            <person name="Mead M.E."/>
            <person name="Raja H.A."/>
            <person name="Steenwyk J.L."/>
            <person name="Knowles S.L."/>
            <person name="Oberlies N.H."/>
            <person name="Rokas A."/>
        </authorList>
    </citation>
    <scope>NUCLEOTIDE SEQUENCE [LARGE SCALE GENOMIC DNA]</scope>
    <source>
        <strain evidence="5">G536</strain>
    </source>
</reference>
<name>A0A553ICV8_9PEZI</name>
<dbReference type="PANTHER" id="PTHR40627:SF4">
    <property type="entry name" value="PRENYLTRANSFERASE ASQH1-RELATED"/>
    <property type="match status" value="1"/>
</dbReference>
<gene>
    <name evidence="4" type="ORF">FHL15_001248</name>
</gene>
<dbReference type="Pfam" id="PF11991">
    <property type="entry name" value="Trp_DMAT"/>
    <property type="match status" value="1"/>
</dbReference>
<dbReference type="InterPro" id="IPR017795">
    <property type="entry name" value="ABBA_NscD-like"/>
</dbReference>
<dbReference type="EMBL" id="VFLP01000004">
    <property type="protein sequence ID" value="TRX98038.1"/>
    <property type="molecule type" value="Genomic_DNA"/>
</dbReference>
<dbReference type="NCBIfam" id="TIGR03429">
    <property type="entry name" value="arom_pren_DMATS"/>
    <property type="match status" value="1"/>
</dbReference>
<dbReference type="OrthoDB" id="5392033at2759"/>
<sequence length="485" mass="55412">MSSTRTLLQNQITEFDVSYNELSCWQQVDSETQAENEHQSLWYRHVGKALGVLLYNAGYSPEAQRRCLDFFKKVVAPNLGVFQEASEDPKLSWKSFMTDDGTPLELSWDWGTNDSKPTIRYSIEPIGLRAGTKLDPRNLLAGPVFQDDLNRNLPDMRLESFHYLKDFFDGQKEKETSDNKLSILSRCFHFARDFFVSLLGEGQFLEALKDHDSSIFYAFDLTEADTTAKVYFFPKYRAESMGKSNLEVILEGIKGAPYCTADNLPALSIFSDFSNNAASKELEYEMLAIDLIDPFQSRFKVYFRSRETSFDSLSRIITLGDRIKHTNMQQGLKDLRCLWNAIFGVNEPSSHPLEENNHRTAGMLYNVEFRIGDQYPVAKVYLPVRHYSASDESVINGLDEYLKSHQRSSHMTAYSRAMVKLFGPESLRSQTGIHTYIGCTIRPNGALRLEFLLVIPARRDPCPALARLRRCNARSSNFAGRGFRL</sequence>
<feature type="binding site" evidence="3">
    <location>
        <position position="229"/>
    </location>
    <ligand>
        <name>dimethylallyl diphosphate</name>
        <dbReference type="ChEBI" id="CHEBI:57623"/>
    </ligand>
</feature>
<dbReference type="InterPro" id="IPR012148">
    <property type="entry name" value="ABBA_DMATS-like"/>
</dbReference>
<evidence type="ECO:0008006" key="6">
    <source>
        <dbReference type="Google" id="ProtNLM"/>
    </source>
</evidence>
<evidence type="ECO:0000313" key="5">
    <source>
        <dbReference type="Proteomes" id="UP000319160"/>
    </source>
</evidence>
<keyword evidence="2" id="KW-0808">Transferase</keyword>
<evidence type="ECO:0000256" key="1">
    <source>
        <dbReference type="ARBA" id="ARBA00010209"/>
    </source>
</evidence>
<dbReference type="InterPro" id="IPR033964">
    <property type="entry name" value="ABBA"/>
</dbReference>
<feature type="binding site" evidence="3">
    <location>
        <position position="231"/>
    </location>
    <ligand>
        <name>dimethylallyl diphosphate</name>
        <dbReference type="ChEBI" id="CHEBI:57623"/>
    </ligand>
</feature>
<dbReference type="CDD" id="cd13929">
    <property type="entry name" value="PT-DMATS_CymD"/>
    <property type="match status" value="1"/>
</dbReference>
<feature type="binding site" evidence="3">
    <location>
        <position position="105"/>
    </location>
    <ligand>
        <name>L-tryptophan</name>
        <dbReference type="ChEBI" id="CHEBI:57912"/>
    </ligand>
</feature>
<dbReference type="Proteomes" id="UP000319160">
    <property type="component" value="Unassembled WGS sequence"/>
</dbReference>
<feature type="binding site" evidence="3">
    <location>
        <position position="300"/>
    </location>
    <ligand>
        <name>dimethylallyl diphosphate</name>
        <dbReference type="ChEBI" id="CHEBI:57623"/>
    </ligand>
</feature>
<organism evidence="4 5">
    <name type="scientific">Xylaria flabelliformis</name>
    <dbReference type="NCBI Taxonomy" id="2512241"/>
    <lineage>
        <taxon>Eukaryota</taxon>
        <taxon>Fungi</taxon>
        <taxon>Dikarya</taxon>
        <taxon>Ascomycota</taxon>
        <taxon>Pezizomycotina</taxon>
        <taxon>Sordariomycetes</taxon>
        <taxon>Xylariomycetidae</taxon>
        <taxon>Xylariales</taxon>
        <taxon>Xylariaceae</taxon>
        <taxon>Xylaria</taxon>
    </lineage>
</organism>
<dbReference type="GO" id="GO:0016765">
    <property type="term" value="F:transferase activity, transferring alkyl or aryl (other than methyl) groups"/>
    <property type="evidence" value="ECO:0007669"/>
    <property type="project" value="InterPro"/>
</dbReference>
<dbReference type="PIRSF" id="PIRSF000509">
    <property type="entry name" value="Trp_DMAT"/>
    <property type="match status" value="1"/>
</dbReference>
<evidence type="ECO:0000313" key="4">
    <source>
        <dbReference type="EMBL" id="TRX98038.1"/>
    </source>
</evidence>
<accession>A0A553ICV8</accession>
<protein>
    <recommendedName>
        <fullName evidence="6">Aromatic prenyltransferase (DMATS family)</fullName>
    </recommendedName>
</protein>
<feature type="binding site" evidence="3">
    <location>
        <position position="302"/>
    </location>
    <ligand>
        <name>dimethylallyl diphosphate</name>
        <dbReference type="ChEBI" id="CHEBI:57623"/>
    </ligand>
</feature>
<evidence type="ECO:0000256" key="2">
    <source>
        <dbReference type="ARBA" id="ARBA00022679"/>
    </source>
</evidence>
<feature type="binding site" evidence="3">
    <location>
        <position position="298"/>
    </location>
    <ligand>
        <name>dimethylallyl diphosphate</name>
        <dbReference type="ChEBI" id="CHEBI:57623"/>
    </ligand>
</feature>
<feature type="binding site" evidence="3">
    <location>
        <position position="120"/>
    </location>
    <ligand>
        <name>dimethylallyl diphosphate</name>
        <dbReference type="ChEBI" id="CHEBI:57623"/>
    </ligand>
</feature>
<keyword evidence="5" id="KW-1185">Reference proteome</keyword>
<dbReference type="AlphaFoldDB" id="A0A553ICV8"/>
<comment type="caution">
    <text evidence="4">The sequence shown here is derived from an EMBL/GenBank/DDBJ whole genome shotgun (WGS) entry which is preliminary data.</text>
</comment>
<dbReference type="GO" id="GO:0009820">
    <property type="term" value="P:alkaloid metabolic process"/>
    <property type="evidence" value="ECO:0007669"/>
    <property type="project" value="InterPro"/>
</dbReference>
<evidence type="ECO:0000256" key="3">
    <source>
        <dbReference type="PIRSR" id="PIRSR000509-1"/>
    </source>
</evidence>
<dbReference type="PANTHER" id="PTHR40627">
    <property type="entry name" value="INDOLE PRENYLTRANSFERASE TDIB-RELATED"/>
    <property type="match status" value="1"/>
</dbReference>
<proteinExistence type="inferred from homology"/>